<evidence type="ECO:0000256" key="6">
    <source>
        <dbReference type="PIRNR" id="PIRNR016262"/>
    </source>
</evidence>
<keyword evidence="3 5" id="KW-0012">Acyltransferase</keyword>
<dbReference type="InterPro" id="IPR000544">
    <property type="entry name" value="Octanoyltransferase"/>
</dbReference>
<dbReference type="PROSITE" id="PS51733">
    <property type="entry name" value="BPL_LPL_CATALYTIC"/>
    <property type="match status" value="1"/>
</dbReference>
<dbReference type="EMBL" id="FRFE01000040">
    <property type="protein sequence ID" value="SHO52752.1"/>
    <property type="molecule type" value="Genomic_DNA"/>
</dbReference>
<evidence type="ECO:0000256" key="3">
    <source>
        <dbReference type="ARBA" id="ARBA00023315"/>
    </source>
</evidence>
<dbReference type="CDD" id="cd16444">
    <property type="entry name" value="LipB"/>
    <property type="match status" value="1"/>
</dbReference>
<comment type="subcellular location">
    <subcellularLocation>
        <location evidence="5">Cytoplasm</location>
    </subcellularLocation>
</comment>
<dbReference type="Proteomes" id="UP000184603">
    <property type="component" value="Unassembled WGS sequence"/>
</dbReference>
<comment type="miscellaneous">
    <text evidence="5">In the reaction, the free carboxyl group of octanoic acid is attached via an amide linkage to the epsilon-amino group of a specific lysine residue of lipoyl domains of lipoate-dependent enzymes.</text>
</comment>
<dbReference type="SUPFAM" id="SSF55681">
    <property type="entry name" value="Class II aaRS and biotin synthetases"/>
    <property type="match status" value="1"/>
</dbReference>
<dbReference type="EC" id="2.3.1.181" evidence="5 6"/>
<dbReference type="InterPro" id="IPR045864">
    <property type="entry name" value="aa-tRNA-synth_II/BPL/LPL"/>
</dbReference>
<feature type="site" description="Lowers pKa of active site Cys" evidence="5 8">
    <location>
        <position position="130"/>
    </location>
</feature>
<evidence type="ECO:0000256" key="2">
    <source>
        <dbReference type="ARBA" id="ARBA00022679"/>
    </source>
</evidence>
<dbReference type="PIRSF" id="PIRSF016262">
    <property type="entry name" value="LPLase"/>
    <property type="match status" value="1"/>
</dbReference>
<gene>
    <name evidence="5" type="primary">lipB</name>
    <name evidence="10" type="ORF">SAMN02745220_04724</name>
</gene>
<dbReference type="InterPro" id="IPR020605">
    <property type="entry name" value="Octanoyltransferase_CS"/>
</dbReference>
<dbReference type="PANTHER" id="PTHR10993:SF7">
    <property type="entry name" value="LIPOYLTRANSFERASE 2, MITOCHONDRIAL-RELATED"/>
    <property type="match status" value="1"/>
</dbReference>
<dbReference type="InterPro" id="IPR004143">
    <property type="entry name" value="BPL_LPL_catalytic"/>
</dbReference>
<dbReference type="Pfam" id="PF21948">
    <property type="entry name" value="LplA-B_cat"/>
    <property type="match status" value="1"/>
</dbReference>
<comment type="similarity">
    <text evidence="5 6">Belongs to the LipB family.</text>
</comment>
<evidence type="ECO:0000256" key="8">
    <source>
        <dbReference type="PIRSR" id="PIRSR016262-3"/>
    </source>
</evidence>
<dbReference type="GO" id="GO:0005737">
    <property type="term" value="C:cytoplasm"/>
    <property type="evidence" value="ECO:0007669"/>
    <property type="project" value="UniProtKB-SubCell"/>
</dbReference>
<dbReference type="PANTHER" id="PTHR10993">
    <property type="entry name" value="OCTANOYLTRANSFERASE"/>
    <property type="match status" value="1"/>
</dbReference>
<sequence length="210" mass="23646">MRFIDCGVLEYRRALAMQERLATGIAAGNEEETLLLLEHPSVYTIGQGGNLDNLLIPSITIERINRGGDVTWHGPGQVVGYPLINLGRRGRDLHRWLHFLEELILLTLDVFGIKGKCYNNNPGVWARHGKIAFIGVGVRRWVSMHGFCLNVRPDLRQYGQINPCGIPDLPVTSMAREGCLLLSETAVKLELKKNFEQLLHERMPQRPSNS</sequence>
<reference evidence="10 11" key="1">
    <citation type="submission" date="2016-12" db="EMBL/GenBank/DDBJ databases">
        <authorList>
            <person name="Song W.-J."/>
            <person name="Kurnit D.M."/>
        </authorList>
    </citation>
    <scope>NUCLEOTIDE SEQUENCE [LARGE SCALE GENOMIC DNA]</scope>
    <source>
        <strain evidence="10 11">DSM 18488</strain>
    </source>
</reference>
<dbReference type="RefSeq" id="WP_073616329.1">
    <property type="nucleotide sequence ID" value="NZ_FRFE01000040.1"/>
</dbReference>
<dbReference type="GO" id="GO:0033819">
    <property type="term" value="F:lipoyl(octanoyl) transferase activity"/>
    <property type="evidence" value="ECO:0007669"/>
    <property type="project" value="UniProtKB-EC"/>
</dbReference>
<evidence type="ECO:0000259" key="9">
    <source>
        <dbReference type="PROSITE" id="PS51733"/>
    </source>
</evidence>
<name>A0A1M7YJG3_9BACT</name>
<dbReference type="NCBIfam" id="TIGR00214">
    <property type="entry name" value="lipB"/>
    <property type="match status" value="1"/>
</dbReference>
<comment type="pathway">
    <text evidence="1 5 6">Protein modification; protein lipoylation via endogenous pathway; protein N(6)-(lipoyl)lysine from octanoyl-[acyl-carrier-protein]: step 1/2.</text>
</comment>
<evidence type="ECO:0000313" key="11">
    <source>
        <dbReference type="Proteomes" id="UP000184603"/>
    </source>
</evidence>
<dbReference type="OrthoDB" id="9787061at2"/>
<keyword evidence="2 5" id="KW-0808">Transferase</keyword>
<proteinExistence type="inferred from homology"/>
<evidence type="ECO:0000256" key="1">
    <source>
        <dbReference type="ARBA" id="ARBA00004821"/>
    </source>
</evidence>
<feature type="domain" description="BPL/LPL catalytic" evidence="9">
    <location>
        <begin position="28"/>
        <end position="203"/>
    </location>
</feature>
<dbReference type="UniPathway" id="UPA00538">
    <property type="reaction ID" value="UER00592"/>
</dbReference>
<keyword evidence="11" id="KW-1185">Reference proteome</keyword>
<dbReference type="AlphaFoldDB" id="A0A1M7YJG3"/>
<dbReference type="STRING" id="1121416.SAMN02745220_04724"/>
<accession>A0A1M7YJG3</accession>
<evidence type="ECO:0000256" key="4">
    <source>
        <dbReference type="ARBA" id="ARBA00024732"/>
    </source>
</evidence>
<feature type="binding site" evidence="5">
    <location>
        <begin position="66"/>
        <end position="73"/>
    </location>
    <ligand>
        <name>substrate</name>
    </ligand>
</feature>
<dbReference type="HAMAP" id="MF_00013">
    <property type="entry name" value="LipB"/>
    <property type="match status" value="1"/>
</dbReference>
<comment type="function">
    <text evidence="4 5 6">Catalyzes the transfer of endogenously produced octanoic acid from octanoyl-acyl-carrier-protein onto the lipoyl domains of lipoate-dependent enzymes. Lipoyl-ACP can also act as a substrate although octanoyl-ACP is likely to be the physiological substrate.</text>
</comment>
<dbReference type="GO" id="GO:0009249">
    <property type="term" value="P:protein lipoylation"/>
    <property type="evidence" value="ECO:0007669"/>
    <property type="project" value="InterPro"/>
</dbReference>
<organism evidence="10 11">
    <name type="scientific">Desulfopila aestuarii DSM 18488</name>
    <dbReference type="NCBI Taxonomy" id="1121416"/>
    <lineage>
        <taxon>Bacteria</taxon>
        <taxon>Pseudomonadati</taxon>
        <taxon>Thermodesulfobacteriota</taxon>
        <taxon>Desulfobulbia</taxon>
        <taxon>Desulfobulbales</taxon>
        <taxon>Desulfocapsaceae</taxon>
        <taxon>Desulfopila</taxon>
    </lineage>
</organism>
<feature type="active site" description="Acyl-thioester intermediate" evidence="5 7">
    <location>
        <position position="164"/>
    </location>
</feature>
<dbReference type="PROSITE" id="PS01313">
    <property type="entry name" value="LIPB"/>
    <property type="match status" value="1"/>
</dbReference>
<dbReference type="Gene3D" id="3.30.930.10">
    <property type="entry name" value="Bira Bifunctional Protein, Domain 2"/>
    <property type="match status" value="1"/>
</dbReference>
<evidence type="ECO:0000256" key="7">
    <source>
        <dbReference type="PIRSR" id="PIRSR016262-1"/>
    </source>
</evidence>
<protein>
    <recommendedName>
        <fullName evidence="5 6">Octanoyltransferase</fullName>
        <ecNumber evidence="5 6">2.3.1.181</ecNumber>
    </recommendedName>
    <alternativeName>
        <fullName evidence="5">Lipoate-protein ligase B</fullName>
    </alternativeName>
    <alternativeName>
        <fullName evidence="5">Lipoyl/octanoyl transferase</fullName>
    </alternativeName>
    <alternativeName>
        <fullName evidence="5">Octanoyl-[acyl-carrier-protein]-protein N-octanoyltransferase</fullName>
    </alternativeName>
</protein>
<comment type="caution">
    <text evidence="5">Lacks conserved residue(s) required for the propagation of feature annotation.</text>
</comment>
<comment type="catalytic activity">
    <reaction evidence="5 6">
        <text>octanoyl-[ACP] + L-lysyl-[protein] = N(6)-octanoyl-L-lysyl-[protein] + holo-[ACP] + H(+)</text>
        <dbReference type="Rhea" id="RHEA:17665"/>
        <dbReference type="Rhea" id="RHEA-COMP:9636"/>
        <dbReference type="Rhea" id="RHEA-COMP:9685"/>
        <dbReference type="Rhea" id="RHEA-COMP:9752"/>
        <dbReference type="Rhea" id="RHEA-COMP:9928"/>
        <dbReference type="ChEBI" id="CHEBI:15378"/>
        <dbReference type="ChEBI" id="CHEBI:29969"/>
        <dbReference type="ChEBI" id="CHEBI:64479"/>
        <dbReference type="ChEBI" id="CHEBI:78463"/>
        <dbReference type="ChEBI" id="CHEBI:78809"/>
        <dbReference type="EC" id="2.3.1.181"/>
    </reaction>
</comment>
<keyword evidence="5" id="KW-0963">Cytoplasm</keyword>
<evidence type="ECO:0000256" key="5">
    <source>
        <dbReference type="HAMAP-Rule" id="MF_00013"/>
    </source>
</evidence>
<evidence type="ECO:0000313" key="10">
    <source>
        <dbReference type="EMBL" id="SHO52752.1"/>
    </source>
</evidence>